<dbReference type="SUPFAM" id="SSF109885">
    <property type="entry name" value="I/LWEQ domain"/>
    <property type="match status" value="1"/>
</dbReference>
<dbReference type="Proteomes" id="UP000887569">
    <property type="component" value="Unplaced"/>
</dbReference>
<dbReference type="InterPro" id="IPR030224">
    <property type="entry name" value="Sla2_fam"/>
</dbReference>
<feature type="region of interest" description="Disordered" evidence="6">
    <location>
        <begin position="293"/>
        <end position="314"/>
    </location>
</feature>
<dbReference type="WBParaSite" id="PgR044_g049_t03">
    <property type="protein sequence ID" value="PgR044_g049_t03"/>
    <property type="gene ID" value="PgR044_g049"/>
</dbReference>
<dbReference type="GO" id="GO:0030864">
    <property type="term" value="C:cortical actin cytoskeleton"/>
    <property type="evidence" value="ECO:0007669"/>
    <property type="project" value="TreeGrafter"/>
</dbReference>
<dbReference type="InterPro" id="IPR013809">
    <property type="entry name" value="ENTH"/>
</dbReference>
<feature type="coiled-coil region" evidence="5">
    <location>
        <begin position="597"/>
        <end position="705"/>
    </location>
</feature>
<dbReference type="GO" id="GO:0080025">
    <property type="term" value="F:phosphatidylinositol-3,5-bisphosphate binding"/>
    <property type="evidence" value="ECO:0007669"/>
    <property type="project" value="TreeGrafter"/>
</dbReference>
<dbReference type="GO" id="GO:0048268">
    <property type="term" value="P:clathrin coat assembly"/>
    <property type="evidence" value="ECO:0007669"/>
    <property type="project" value="TreeGrafter"/>
</dbReference>
<dbReference type="GO" id="GO:0030136">
    <property type="term" value="C:clathrin-coated vesicle"/>
    <property type="evidence" value="ECO:0007669"/>
    <property type="project" value="TreeGrafter"/>
</dbReference>
<dbReference type="PANTHER" id="PTHR10407">
    <property type="entry name" value="HUNTINGTIN INTERACTING PROTEIN 1"/>
    <property type="match status" value="1"/>
</dbReference>
<dbReference type="Gene3D" id="1.20.1410.10">
    <property type="entry name" value="I/LWEQ domain"/>
    <property type="match status" value="1"/>
</dbReference>
<dbReference type="GO" id="GO:0032051">
    <property type="term" value="F:clathrin light chain binding"/>
    <property type="evidence" value="ECO:0007669"/>
    <property type="project" value="TreeGrafter"/>
</dbReference>
<evidence type="ECO:0000259" key="7">
    <source>
        <dbReference type="PROSITE" id="PS50942"/>
    </source>
</evidence>
<evidence type="ECO:0000256" key="3">
    <source>
        <dbReference type="ARBA" id="ARBA00022490"/>
    </source>
</evidence>
<dbReference type="Gene3D" id="1.20.5.1700">
    <property type="match status" value="1"/>
</dbReference>
<keyword evidence="3" id="KW-0963">Cytoplasm</keyword>
<dbReference type="WBParaSite" id="PgR044_g049_t04">
    <property type="protein sequence ID" value="PgR044_g049_t04"/>
    <property type="gene ID" value="PgR044_g049"/>
</dbReference>
<comment type="subcellular location">
    <subcellularLocation>
        <location evidence="1">Cytoplasm</location>
    </subcellularLocation>
</comment>
<dbReference type="InterPro" id="IPR008942">
    <property type="entry name" value="ENTH_VHS"/>
</dbReference>
<proteinExistence type="inferred from homology"/>
<feature type="coiled-coil region" evidence="5">
    <location>
        <begin position="341"/>
        <end position="557"/>
    </location>
</feature>
<dbReference type="PROSITE" id="PS50945">
    <property type="entry name" value="I_LWEQ"/>
    <property type="match status" value="1"/>
</dbReference>
<evidence type="ECO:0000313" key="11">
    <source>
        <dbReference type="WBParaSite" id="PgR044_g049_t04"/>
    </source>
</evidence>
<dbReference type="AlphaFoldDB" id="A0A915BKG8"/>
<dbReference type="GO" id="GO:0006897">
    <property type="term" value="P:endocytosis"/>
    <property type="evidence" value="ECO:0007669"/>
    <property type="project" value="InterPro"/>
</dbReference>
<name>A0A915BKG8_PARUN</name>
<dbReference type="InterPro" id="IPR035964">
    <property type="entry name" value="I/LWEQ_dom_sf"/>
</dbReference>
<organism evidence="9 12">
    <name type="scientific">Parascaris univalens</name>
    <name type="common">Nematode worm</name>
    <dbReference type="NCBI Taxonomy" id="6257"/>
    <lineage>
        <taxon>Eukaryota</taxon>
        <taxon>Metazoa</taxon>
        <taxon>Ecdysozoa</taxon>
        <taxon>Nematoda</taxon>
        <taxon>Chromadorea</taxon>
        <taxon>Rhabditida</taxon>
        <taxon>Spirurina</taxon>
        <taxon>Ascaridomorpha</taxon>
        <taxon>Ascaridoidea</taxon>
        <taxon>Ascarididae</taxon>
        <taxon>Parascaris</taxon>
    </lineage>
</organism>
<keyword evidence="9" id="KW-1185">Reference proteome</keyword>
<feature type="coiled-coil region" evidence="5">
    <location>
        <begin position="773"/>
        <end position="804"/>
    </location>
</feature>
<dbReference type="FunFam" id="1.25.40.90:FF:000012">
    <property type="entry name" value="Huntingtin interacting protein 1-related"/>
    <property type="match status" value="1"/>
</dbReference>
<dbReference type="PANTHER" id="PTHR10407:SF15">
    <property type="entry name" value="HUNTINGTIN INTERACTING PROTEIN 1"/>
    <property type="match status" value="1"/>
</dbReference>
<sequence length="1218" mass="136964">MSRRSAITGADREAFIKAQIIAVHKALNKNEVPLKQKHVRVLIVGTHKEKSSSVFWNTISRIQLEKNPVLTWKFCHLLHKLIRDGHRKVLEESLRYTQRIVQLGNFWQHLHTSGYGLSNTSYCRMLVSRIEFHKRNATIPGSLQLTDTQLNTMVNADVNQSFELSIEMLDQMDDLLNLQTTVFNAMDVVRWSSLVPQGQCLLAPLILVILDTSKFYDYLVKIIFKLHEQLPPDALSGHRERFGGIFRKMKKFYEEAANLQYFKYLVSIPSLPSLAPNFLQASDLDTYQSPQAYLHGDNVSEGDTPPDGRSVDESLVDVSEPQTIHQEEEHTVATDPRDVLIDTLRRDVDDARFNNERLMNEARSRIEQYENRLVQMKLENDQYKQSVDELKDELERVRAMNAHSERQAVDEARLQDVERKAQSSEQNFQKMKSAYASLRQEHIEALTKLSNAQKDLATSEGERMNKEEEVRNLERKVIDAEQEKSLIEEKARGAACNVDDLQGQLAQRQVDIELLKKTVEELRGSSEKELKELKEKNDQLQVLIDETKREKQLVEEQALTAASSADDFSSQLSSKLAEISALHGEIERMNESSARMSEEFNTKIADLETRLAESQEEKTAIEEKAKSAANNAEQLDAQLAAKLSEVAILNERLNALEAGSSLELGVMKAKMAQMEALIADSEKQRAFAEEEARESSENAQQLSQQLAQCNTHLTDAMKRMEMMRETSIAQENLLQTSTQQLEMSLAESLKERTIFGEKERTNAEKLIQLSALLAENNAKLEAFKEAYEAEKQKSAKQLDELKAHTAAELRISQQRFFESCCSGIEQNLQRASDELHSANSISYPLQLALPAIRTQIDVIDKLGSIMQDEPSAELVHELTVLGHELADVIMCSAAAAYTVSIQHFEPVQEQCRVVAREALRAAKTLKDVKFSDARNEVFPTLKKSIQELETLCVHLPTSSGDLDTEKVGLLLEDEMKRMDEAIKKAVQMIEDLQKKSRATNSGIRLEVNEKILDSCNALMSAIIVLVSKSRAMQEEIVAAGRGTASPKEFYKRNHQWTEGLISAAKAVGVAATVLVQSADGAITGKGKLEHLIVASQEIGASTAQLFVSSRVKADRGSQKLAELLTASRAVNSCTANVVATVKSGQQKLNDSETLDFSRLSLHEAKKEEMESQVRVLELEAELTKERARFAQLRKQHYHLASLVANENGSASSREESPR</sequence>
<dbReference type="GO" id="GO:0007015">
    <property type="term" value="P:actin filament organization"/>
    <property type="evidence" value="ECO:0007669"/>
    <property type="project" value="TreeGrafter"/>
</dbReference>
<evidence type="ECO:0000256" key="2">
    <source>
        <dbReference type="ARBA" id="ARBA00010135"/>
    </source>
</evidence>
<protein>
    <submittedName>
        <fullName evidence="10 11">Huntington interacting protein related 1</fullName>
    </submittedName>
</protein>
<dbReference type="SMART" id="SM00307">
    <property type="entry name" value="ILWEQ"/>
    <property type="match status" value="1"/>
</dbReference>
<dbReference type="SMART" id="SM00273">
    <property type="entry name" value="ENTH"/>
    <property type="match status" value="1"/>
</dbReference>
<evidence type="ECO:0000313" key="9">
    <source>
        <dbReference type="Proteomes" id="UP000887569"/>
    </source>
</evidence>
<evidence type="ECO:0000256" key="5">
    <source>
        <dbReference type="SAM" id="Coils"/>
    </source>
</evidence>
<dbReference type="InterPro" id="IPR002558">
    <property type="entry name" value="ILWEQ_dom"/>
</dbReference>
<dbReference type="CDD" id="cd17006">
    <property type="entry name" value="ANTH_N_HIP1_like"/>
    <property type="match status" value="1"/>
</dbReference>
<dbReference type="FunFam" id="1.20.1410.10:FF:000006">
    <property type="entry name" value="Huntingtin interacting protein"/>
    <property type="match status" value="1"/>
</dbReference>
<dbReference type="Pfam" id="PF07651">
    <property type="entry name" value="ANTH"/>
    <property type="match status" value="1"/>
</dbReference>
<accession>A0A915BKG8</accession>
<dbReference type="Gene3D" id="1.25.40.90">
    <property type="match status" value="1"/>
</dbReference>
<evidence type="ECO:0000256" key="6">
    <source>
        <dbReference type="SAM" id="MobiDB-lite"/>
    </source>
</evidence>
<feature type="domain" description="ENTH" evidence="7">
    <location>
        <begin position="11"/>
        <end position="140"/>
    </location>
</feature>
<comment type="similarity">
    <text evidence="2">Belongs to the SLA2 family.</text>
</comment>
<dbReference type="PROSITE" id="PS50942">
    <property type="entry name" value="ENTH"/>
    <property type="match status" value="1"/>
</dbReference>
<evidence type="ECO:0000256" key="1">
    <source>
        <dbReference type="ARBA" id="ARBA00004496"/>
    </source>
</evidence>
<evidence type="ECO:0000313" key="10">
    <source>
        <dbReference type="WBParaSite" id="PgR044_g049_t03"/>
    </source>
</evidence>
<dbReference type="GO" id="GO:0035615">
    <property type="term" value="F:clathrin adaptor activity"/>
    <property type="evidence" value="ECO:0007669"/>
    <property type="project" value="TreeGrafter"/>
</dbReference>
<feature type="domain" description="I/LWEQ" evidence="8">
    <location>
        <begin position="959"/>
        <end position="1200"/>
    </location>
</feature>
<dbReference type="WBParaSite" id="PgR044_g049_t07">
    <property type="protein sequence ID" value="PgR044_g049_t07"/>
    <property type="gene ID" value="PgR044_g049"/>
</dbReference>
<dbReference type="GO" id="GO:0043325">
    <property type="term" value="F:phosphatidylinositol-3,4-bisphosphate binding"/>
    <property type="evidence" value="ECO:0007669"/>
    <property type="project" value="TreeGrafter"/>
</dbReference>
<reference evidence="10 11" key="1">
    <citation type="submission" date="2022-11" db="UniProtKB">
        <authorList>
            <consortium name="WormBaseParasite"/>
        </authorList>
    </citation>
    <scope>IDENTIFICATION</scope>
</reference>
<evidence type="ECO:0000313" key="12">
    <source>
        <dbReference type="WBParaSite" id="PgR044_g049_t07"/>
    </source>
</evidence>
<dbReference type="SUPFAM" id="SSF48464">
    <property type="entry name" value="ENTH/VHS domain"/>
    <property type="match status" value="1"/>
</dbReference>
<evidence type="ECO:0000256" key="4">
    <source>
        <dbReference type="ARBA" id="ARBA00023203"/>
    </source>
</evidence>
<keyword evidence="4" id="KW-0009">Actin-binding</keyword>
<dbReference type="InterPro" id="IPR011417">
    <property type="entry name" value="ANTH_dom"/>
</dbReference>
<keyword evidence="5" id="KW-0175">Coiled coil</keyword>
<feature type="coiled-coil region" evidence="5">
    <location>
        <begin position="1159"/>
        <end position="1195"/>
    </location>
</feature>
<evidence type="ECO:0000259" key="8">
    <source>
        <dbReference type="PROSITE" id="PS50945"/>
    </source>
</evidence>
<dbReference type="GO" id="GO:0051015">
    <property type="term" value="F:actin filament binding"/>
    <property type="evidence" value="ECO:0007669"/>
    <property type="project" value="TreeGrafter"/>
</dbReference>
<dbReference type="Pfam" id="PF01608">
    <property type="entry name" value="I_LWEQ"/>
    <property type="match status" value="1"/>
</dbReference>